<dbReference type="STRING" id="671065.MetMK1DRAFT_00027620"/>
<dbReference type="InterPro" id="IPR016039">
    <property type="entry name" value="Thiolase-like"/>
</dbReference>
<dbReference type="PANTHER" id="PTHR42870:SF6">
    <property type="entry name" value="ACETYL-COA C-ACYLTRANSFERASE"/>
    <property type="match status" value="1"/>
</dbReference>
<dbReference type="Proteomes" id="UP000003980">
    <property type="component" value="Unassembled WGS sequence"/>
</dbReference>
<keyword evidence="5" id="KW-1185">Reference proteome</keyword>
<reference evidence="4 5" key="1">
    <citation type="submission" date="2012-01" db="EMBL/GenBank/DDBJ databases">
        <title>Improved High-Quality Draft sequence of Metallosphaera yellowstonensis MK1.</title>
        <authorList>
            <consortium name="US DOE Joint Genome Institute"/>
            <person name="Lucas S."/>
            <person name="Han J."/>
            <person name="Cheng J.-F."/>
            <person name="Goodwin L."/>
            <person name="Pitluck S."/>
            <person name="Peters L."/>
            <person name="Teshima H."/>
            <person name="Detter J.C."/>
            <person name="Han C."/>
            <person name="Tapia R."/>
            <person name="Land M."/>
            <person name="Hauser L."/>
            <person name="Kyrpides N."/>
            <person name="Kozubal M."/>
            <person name="Macur R.E."/>
            <person name="Jay Z."/>
            <person name="Inskeep W."/>
            <person name="Woyke T."/>
        </authorList>
    </citation>
    <scope>NUCLEOTIDE SEQUENCE [LARGE SCALE GENOMIC DNA]</scope>
    <source>
        <strain evidence="4 5">MK1</strain>
    </source>
</reference>
<dbReference type="EMBL" id="JH597770">
    <property type="protein sequence ID" value="EHP68334.1"/>
    <property type="molecule type" value="Genomic_DNA"/>
</dbReference>
<dbReference type="GO" id="GO:0016747">
    <property type="term" value="F:acyltransferase activity, transferring groups other than amino-acyl groups"/>
    <property type="evidence" value="ECO:0007669"/>
    <property type="project" value="InterPro"/>
</dbReference>
<dbReference type="HOGENOM" id="CLU_035425_4_0_2"/>
<accession>H2C858</accession>
<dbReference type="CDD" id="cd00829">
    <property type="entry name" value="SCP-x_thiolase"/>
    <property type="match status" value="1"/>
</dbReference>
<dbReference type="eggNOG" id="arCOG01278">
    <property type="taxonomic scope" value="Archaea"/>
</dbReference>
<dbReference type="Gene3D" id="3.40.47.10">
    <property type="match status" value="1"/>
</dbReference>
<protein>
    <submittedName>
        <fullName evidence="4">Acetyl-CoA acetyltransferase</fullName>
    </submittedName>
</protein>
<evidence type="ECO:0000256" key="1">
    <source>
        <dbReference type="ARBA" id="ARBA00023229"/>
    </source>
</evidence>
<evidence type="ECO:0000313" key="5">
    <source>
        <dbReference type="Proteomes" id="UP000003980"/>
    </source>
</evidence>
<dbReference type="SUPFAM" id="SSF53901">
    <property type="entry name" value="Thiolase-like"/>
    <property type="match status" value="2"/>
</dbReference>
<dbReference type="GO" id="GO:0008299">
    <property type="term" value="P:isoprenoid biosynthetic process"/>
    <property type="evidence" value="ECO:0007669"/>
    <property type="project" value="UniProtKB-KW"/>
</dbReference>
<gene>
    <name evidence="4" type="ORF">MetMK1DRAFT_00027620</name>
</gene>
<dbReference type="InterPro" id="IPR020616">
    <property type="entry name" value="Thiolase_N"/>
</dbReference>
<dbReference type="Pfam" id="PF00108">
    <property type="entry name" value="Thiolase_N"/>
    <property type="match status" value="1"/>
</dbReference>
<sequence>MSEVFVTGASILKVDRYYENNIIDLAIGAISGLAEEISIVHPDILILANAYSESTTEQVLLSEKIASSLGLRVPAIRTEQGDASGGSAIFTAYSFLKSGIAKSVLIVGAEKLSDFPTNHLNDILAENLDEEYSYRIGMTQSSYAALQMKLYMKTYGVGYDYFAEWPYQMHKNASENHYAYLKFQVDKDTIMKSQIISDPIRLFDTAARADGAAAILLTNGELARKFSESKVKVENVYGSSFGYSMRELVAVREAWLPWRDFKPNFIEIHDSYSVIAAMILDEIGFERGKSLYNIADSQVNLSGGLKARGYPGGATGVYQLAEAYMQLTGTFKGKRAKNAERGAVVSTDDLGKVAYTIGLSR</sequence>
<proteinExistence type="predicted"/>
<dbReference type="InterPro" id="IPR002155">
    <property type="entry name" value="Thiolase"/>
</dbReference>
<evidence type="ECO:0000259" key="2">
    <source>
        <dbReference type="Pfam" id="PF00108"/>
    </source>
</evidence>
<dbReference type="PIRSF" id="PIRSF000429">
    <property type="entry name" value="Ac-CoA_Ac_transf"/>
    <property type="match status" value="1"/>
</dbReference>
<keyword evidence="1" id="KW-0414">Isoprene biosynthesis</keyword>
<dbReference type="InterPro" id="IPR055140">
    <property type="entry name" value="Thiolase_C_2"/>
</dbReference>
<evidence type="ECO:0000259" key="3">
    <source>
        <dbReference type="Pfam" id="PF22691"/>
    </source>
</evidence>
<dbReference type="Pfam" id="PF22691">
    <property type="entry name" value="Thiolase_C_1"/>
    <property type="match status" value="1"/>
</dbReference>
<organism evidence="4 5">
    <name type="scientific">Metallosphaera yellowstonensis MK1</name>
    <dbReference type="NCBI Taxonomy" id="671065"/>
    <lineage>
        <taxon>Archaea</taxon>
        <taxon>Thermoproteota</taxon>
        <taxon>Thermoprotei</taxon>
        <taxon>Sulfolobales</taxon>
        <taxon>Sulfolobaceae</taxon>
        <taxon>Metallosphaera</taxon>
    </lineage>
</organism>
<name>H2C858_9CREN</name>
<keyword evidence="4" id="KW-0808">Transferase</keyword>
<dbReference type="OrthoDB" id="167534at2157"/>
<feature type="domain" description="Thiolase N-terminal" evidence="2">
    <location>
        <begin position="44"/>
        <end position="217"/>
    </location>
</feature>
<dbReference type="AlphaFoldDB" id="H2C858"/>
<dbReference type="RefSeq" id="WP_009074628.1">
    <property type="nucleotide sequence ID" value="NZ_JH597770.1"/>
</dbReference>
<dbReference type="PANTHER" id="PTHR42870">
    <property type="entry name" value="ACETYL-COA C-ACETYLTRANSFERASE"/>
    <property type="match status" value="1"/>
</dbReference>
<evidence type="ECO:0000313" key="4">
    <source>
        <dbReference type="EMBL" id="EHP68334.1"/>
    </source>
</evidence>
<feature type="domain" description="Thiolase C-terminal" evidence="3">
    <location>
        <begin position="264"/>
        <end position="352"/>
    </location>
</feature>